<proteinExistence type="predicted"/>
<accession>A0A0A8YMW3</accession>
<dbReference type="EMBL" id="GBRH01270932">
    <property type="protein sequence ID" value="JAD26963.1"/>
    <property type="molecule type" value="Transcribed_RNA"/>
</dbReference>
<reference evidence="1" key="2">
    <citation type="journal article" date="2015" name="Data Brief">
        <title>Shoot transcriptome of the giant reed, Arundo donax.</title>
        <authorList>
            <person name="Barrero R.A."/>
            <person name="Guerrero F.D."/>
            <person name="Moolhuijzen P."/>
            <person name="Goolsby J.A."/>
            <person name="Tidwell J."/>
            <person name="Bellgard S.E."/>
            <person name="Bellgard M.I."/>
        </authorList>
    </citation>
    <scope>NUCLEOTIDE SEQUENCE</scope>
    <source>
        <tissue evidence="1">Shoot tissue taken approximately 20 cm above the soil surface</tissue>
    </source>
</reference>
<protein>
    <submittedName>
        <fullName evidence="1">Uncharacterized protein</fullName>
    </submittedName>
</protein>
<dbReference type="AlphaFoldDB" id="A0A0A8YMW3"/>
<evidence type="ECO:0000313" key="1">
    <source>
        <dbReference type="EMBL" id="JAD26963.1"/>
    </source>
</evidence>
<reference evidence="1" key="1">
    <citation type="submission" date="2014-09" db="EMBL/GenBank/DDBJ databases">
        <authorList>
            <person name="Magalhaes I.L.F."/>
            <person name="Oliveira U."/>
            <person name="Santos F.R."/>
            <person name="Vidigal T.H.D.A."/>
            <person name="Brescovit A.D."/>
            <person name="Santos A.J."/>
        </authorList>
    </citation>
    <scope>NUCLEOTIDE SEQUENCE</scope>
    <source>
        <tissue evidence="1">Shoot tissue taken approximately 20 cm above the soil surface</tissue>
    </source>
</reference>
<sequence length="30" mass="3543">MCKAFSLSSVWLYFSFIPCCLNRCICCRFT</sequence>
<organism evidence="1">
    <name type="scientific">Arundo donax</name>
    <name type="common">Giant reed</name>
    <name type="synonym">Donax arundinaceus</name>
    <dbReference type="NCBI Taxonomy" id="35708"/>
    <lineage>
        <taxon>Eukaryota</taxon>
        <taxon>Viridiplantae</taxon>
        <taxon>Streptophyta</taxon>
        <taxon>Embryophyta</taxon>
        <taxon>Tracheophyta</taxon>
        <taxon>Spermatophyta</taxon>
        <taxon>Magnoliopsida</taxon>
        <taxon>Liliopsida</taxon>
        <taxon>Poales</taxon>
        <taxon>Poaceae</taxon>
        <taxon>PACMAD clade</taxon>
        <taxon>Arundinoideae</taxon>
        <taxon>Arundineae</taxon>
        <taxon>Arundo</taxon>
    </lineage>
</organism>
<name>A0A0A8YMW3_ARUDO</name>